<evidence type="ECO:0000313" key="1">
    <source>
        <dbReference type="EMBL" id="CAG8954246.1"/>
    </source>
</evidence>
<name>A0A9N9PP49_9HELO</name>
<evidence type="ECO:0000313" key="2">
    <source>
        <dbReference type="Proteomes" id="UP000696280"/>
    </source>
</evidence>
<accession>A0A9N9PP49</accession>
<dbReference type="EMBL" id="CAJVRL010000056">
    <property type="protein sequence ID" value="CAG8954246.1"/>
    <property type="molecule type" value="Genomic_DNA"/>
</dbReference>
<dbReference type="OrthoDB" id="420564at2759"/>
<organism evidence="1 2">
    <name type="scientific">Hymenoscyphus fraxineus</name>
    <dbReference type="NCBI Taxonomy" id="746836"/>
    <lineage>
        <taxon>Eukaryota</taxon>
        <taxon>Fungi</taxon>
        <taxon>Dikarya</taxon>
        <taxon>Ascomycota</taxon>
        <taxon>Pezizomycotina</taxon>
        <taxon>Leotiomycetes</taxon>
        <taxon>Helotiales</taxon>
        <taxon>Helotiaceae</taxon>
        <taxon>Hymenoscyphus</taxon>
    </lineage>
</organism>
<comment type="caution">
    <text evidence="1">The sequence shown here is derived from an EMBL/GenBank/DDBJ whole genome shotgun (WGS) entry which is preliminary data.</text>
</comment>
<keyword evidence="2" id="KW-1185">Reference proteome</keyword>
<dbReference type="Proteomes" id="UP000696280">
    <property type="component" value="Unassembled WGS sequence"/>
</dbReference>
<dbReference type="PANTHER" id="PTHR35179:SF1">
    <property type="entry name" value="INTEGRAL MEMBRANE PROTEIN"/>
    <property type="match status" value="1"/>
</dbReference>
<dbReference type="AlphaFoldDB" id="A0A9N9PP49"/>
<gene>
    <name evidence="1" type="ORF">HYFRA_00005866</name>
</gene>
<protein>
    <recommendedName>
        <fullName evidence="3">Geranylgeranyl pyrophosphate synthetase</fullName>
    </recommendedName>
</protein>
<dbReference type="PANTHER" id="PTHR35179">
    <property type="entry name" value="PROTEIN CBG02620"/>
    <property type="match status" value="1"/>
</dbReference>
<reference evidence="1" key="1">
    <citation type="submission" date="2021-07" db="EMBL/GenBank/DDBJ databases">
        <authorList>
            <person name="Durling M."/>
        </authorList>
    </citation>
    <scope>NUCLEOTIDE SEQUENCE</scope>
</reference>
<proteinExistence type="predicted"/>
<evidence type="ECO:0008006" key="3">
    <source>
        <dbReference type="Google" id="ProtNLM"/>
    </source>
</evidence>
<sequence length="347" mass="39559">MKQQLSSYNWIEAPAGKPTIVIPGCPSLWTPPIGSKRLPKDQGRVYIAQNAYRHPTSPLEPLFRALYFSDPSYDIRQIDIVTDRNNIRKLLSYVKSGVELEAFTFKIEMVENTAIFCREETRTYEDIGPHDFRGYGHEFEKAYTKNEIEESTGHHRVISYRFGNLNIMVRHETDGYTKPDKLESQEQVNDGLSSIFESLSVSPSKSVTTMLTGSELRIKNEGHLVPLESTLEIKTRVSHKPLNFNDIAPQLWVSQTPQLVRAYHNRGTFSEARVENVASQVKKWEEDNQKDLMKLAALLEKISGLVRGSGGIATVKYDVIRDSLVVQKCGDETKMLPDDLYSKWEDD</sequence>